<proteinExistence type="predicted"/>
<evidence type="ECO:0000313" key="6">
    <source>
        <dbReference type="EMBL" id="KAK6126589.1"/>
    </source>
</evidence>
<dbReference type="Pfam" id="PF01915">
    <property type="entry name" value="Glyco_hydro_3_C"/>
    <property type="match status" value="1"/>
</dbReference>
<evidence type="ECO:0000256" key="1">
    <source>
        <dbReference type="ARBA" id="ARBA00022801"/>
    </source>
</evidence>
<dbReference type="InterPro" id="IPR002772">
    <property type="entry name" value="Glyco_hydro_3_C"/>
</dbReference>
<evidence type="ECO:0000256" key="2">
    <source>
        <dbReference type="ARBA" id="ARBA00023295"/>
    </source>
</evidence>
<dbReference type="PRINTS" id="PR00133">
    <property type="entry name" value="GLHYDRLASE3"/>
</dbReference>
<dbReference type="Gene3D" id="3.40.50.1700">
    <property type="entry name" value="Glycoside hydrolase family 3 C-terminal domain"/>
    <property type="match status" value="1"/>
</dbReference>
<dbReference type="Gene3D" id="3.20.20.300">
    <property type="entry name" value="Glycoside hydrolase, family 3, N-terminal domain"/>
    <property type="match status" value="1"/>
</dbReference>
<dbReference type="SUPFAM" id="SSF52279">
    <property type="entry name" value="Beta-D-glucan exohydrolase, C-terminal domain"/>
    <property type="match status" value="1"/>
</dbReference>
<evidence type="ECO:0000256" key="3">
    <source>
        <dbReference type="SAM" id="SignalP"/>
    </source>
</evidence>
<dbReference type="InterPro" id="IPR036881">
    <property type="entry name" value="Glyco_hydro_3_C_sf"/>
</dbReference>
<dbReference type="EMBL" id="JABTTQ020002034">
    <property type="protein sequence ID" value="KAK6126589.1"/>
    <property type="molecule type" value="Genomic_DNA"/>
</dbReference>
<dbReference type="Pfam" id="PF00933">
    <property type="entry name" value="Glyco_hydro_3"/>
    <property type="match status" value="1"/>
</dbReference>
<feature type="chain" id="PRO_5045247533" evidence="3">
    <location>
        <begin position="24"/>
        <end position="620"/>
    </location>
</feature>
<feature type="signal peptide" evidence="3">
    <location>
        <begin position="1"/>
        <end position="23"/>
    </location>
</feature>
<dbReference type="SUPFAM" id="SSF51445">
    <property type="entry name" value="(Trans)glycosidases"/>
    <property type="match status" value="1"/>
</dbReference>
<keyword evidence="3" id="KW-0732">Signal</keyword>
<reference evidence="6 7" key="1">
    <citation type="journal article" date="2021" name="Comput. Struct. Biotechnol. J.">
        <title>De novo genome assembly of the potent medicinal plant Rehmannia glutinosa using nanopore technology.</title>
        <authorList>
            <person name="Ma L."/>
            <person name="Dong C."/>
            <person name="Song C."/>
            <person name="Wang X."/>
            <person name="Zheng X."/>
            <person name="Niu Y."/>
            <person name="Chen S."/>
            <person name="Feng W."/>
        </authorList>
    </citation>
    <scope>NUCLEOTIDE SEQUENCE [LARGE SCALE GENOMIC DNA]</scope>
    <source>
        <strain evidence="6">DH-2019</strain>
    </source>
</reference>
<evidence type="ECO:0000259" key="5">
    <source>
        <dbReference type="Pfam" id="PF01915"/>
    </source>
</evidence>
<dbReference type="Proteomes" id="UP001318860">
    <property type="component" value="Unassembled WGS sequence"/>
</dbReference>
<dbReference type="InterPro" id="IPR051915">
    <property type="entry name" value="Cellulose_Degrad_GH3"/>
</dbReference>
<evidence type="ECO:0000313" key="7">
    <source>
        <dbReference type="Proteomes" id="UP001318860"/>
    </source>
</evidence>
<keyword evidence="7" id="KW-1185">Reference proteome</keyword>
<dbReference type="InterPro" id="IPR001764">
    <property type="entry name" value="Glyco_hydro_3_N"/>
</dbReference>
<dbReference type="InterPro" id="IPR017853">
    <property type="entry name" value="GH"/>
</dbReference>
<dbReference type="PANTHER" id="PTHR30620:SF91">
    <property type="entry name" value="BETA-GLUCOSIDASE"/>
    <property type="match status" value="1"/>
</dbReference>
<evidence type="ECO:0000259" key="4">
    <source>
        <dbReference type="Pfam" id="PF00933"/>
    </source>
</evidence>
<sequence>MEKPPIFLIGVLVLCCWIAIGNAEENIIYKDPKQPINHRIKDLMNRMTLEEKIGQMTQIDRSVASAEVMKNYFIGSVLSGGGSVPAPQASPETWIDMVNDFQKGSLSTRLGIPMIYGIDAVHGNNNVYKATIFPHNIGLVKKIGAATALEVKATGIQYAFAPCIAVCRDPRWGRCYESYSEDPNVVRSMTELIPGLQGDIPPNSRKGVPYVAGQEKVIACAKHYVGDGGTTEGINENNTVANRHELLSIHMPAYYDSIIKGVSTVMISYSSWNGIKMHADRDLITGFLKKTQRFRGFVISDWQGIDKITSPPHANYTYSILAGVNAGIDMIMVPYNYTEFIDGLAFLVKNNFVPMSRIDDAVKRILRVKFTMGLFEHPLADYSMAKYLGTQEHRELAREAVRKSLVLLKNGESADEPVLPLPKKTSKILVAGTHANDIGNQCGGWTIEWHGKSGNITAGTTILTAVKNTVDPKTEVVFNENPDSGYVKSNNFSYAIVVVGELPYSETFGDNLNLTIPDPGLSIMTNVCASVKCVVVLITGRPVVIQPYLVQIDALVAAWLPGSEGQGVADVLFGDYGFTGKLPRTWFRTVDQLPMNVGDRHYDPLFEFGYGLTTQSVKAN</sequence>
<keyword evidence="1" id="KW-0378">Hydrolase</keyword>
<dbReference type="PANTHER" id="PTHR30620">
    <property type="entry name" value="PERIPLASMIC BETA-GLUCOSIDASE-RELATED"/>
    <property type="match status" value="1"/>
</dbReference>
<accession>A0ABR0UV66</accession>
<keyword evidence="2" id="KW-0326">Glycosidase</keyword>
<protein>
    <submittedName>
        <fullName evidence="6">Uncharacterized protein</fullName>
    </submittedName>
</protein>
<dbReference type="InterPro" id="IPR036962">
    <property type="entry name" value="Glyco_hydro_3_N_sf"/>
</dbReference>
<comment type="caution">
    <text evidence="6">The sequence shown here is derived from an EMBL/GenBank/DDBJ whole genome shotgun (WGS) entry which is preliminary data.</text>
</comment>
<feature type="domain" description="Glycoside hydrolase family 3 N-terminal" evidence="4">
    <location>
        <begin position="48"/>
        <end position="368"/>
    </location>
</feature>
<gene>
    <name evidence="6" type="ORF">DH2020_039664</name>
</gene>
<feature type="domain" description="Glycoside hydrolase family 3 C-terminal" evidence="5">
    <location>
        <begin position="405"/>
        <end position="613"/>
    </location>
</feature>
<name>A0ABR0UV66_REHGL</name>
<organism evidence="6 7">
    <name type="scientific">Rehmannia glutinosa</name>
    <name type="common">Chinese foxglove</name>
    <dbReference type="NCBI Taxonomy" id="99300"/>
    <lineage>
        <taxon>Eukaryota</taxon>
        <taxon>Viridiplantae</taxon>
        <taxon>Streptophyta</taxon>
        <taxon>Embryophyta</taxon>
        <taxon>Tracheophyta</taxon>
        <taxon>Spermatophyta</taxon>
        <taxon>Magnoliopsida</taxon>
        <taxon>eudicotyledons</taxon>
        <taxon>Gunneridae</taxon>
        <taxon>Pentapetalae</taxon>
        <taxon>asterids</taxon>
        <taxon>lamiids</taxon>
        <taxon>Lamiales</taxon>
        <taxon>Orobanchaceae</taxon>
        <taxon>Rehmannieae</taxon>
        <taxon>Rehmannia</taxon>
    </lineage>
</organism>